<reference evidence="5 6" key="1">
    <citation type="submission" date="2021-01" db="EMBL/GenBank/DDBJ databases">
        <title>Genomic Encyclopedia of Type Strains, Phase IV (KMG-IV): sequencing the most valuable type-strain genomes for metagenomic binning, comparative biology and taxonomic classification.</title>
        <authorList>
            <person name="Goeker M."/>
        </authorList>
    </citation>
    <scope>NUCLEOTIDE SEQUENCE [LARGE SCALE GENOMIC DNA]</scope>
    <source>
        <strain evidence="5 6">DSM 28236</strain>
    </source>
</reference>
<dbReference type="InterPro" id="IPR027417">
    <property type="entry name" value="P-loop_NTPase"/>
</dbReference>
<sequence>METVLNSESFNAQSQSANTLLEVSHLKKTYGKKQALEDVTFSVKAGSCFGLLGPNGAGKSTTMKILTGIIKADGGSANLLGTDVSKDKNMVSKYIGYVPQEITLYEQLSAYDNLVFFGEAYGIRGSELKRRINEVLEDTGLSERAKDAVKTFSGGMKRRINIACALLHRPKLLILDEPTVGIDPQSRNRIFEMIRALNQSGITIIYSTHYMEEVETLCDEIAIIDHGNVMAQGPLGELLERFGQRAIYIETSGLTEIPQLPHVMKTRKEGSGWVLETDQVSNVMTNLIKLAADNHWDVKQIEVVRPSLETVFLSLTGTALRD</sequence>
<dbReference type="PROSITE" id="PS00211">
    <property type="entry name" value="ABC_TRANSPORTER_1"/>
    <property type="match status" value="1"/>
</dbReference>
<dbReference type="PANTHER" id="PTHR43582">
    <property type="entry name" value="LINEARMYCIN RESISTANCE ATP-BINDING PROTEIN LNRL"/>
    <property type="match status" value="1"/>
</dbReference>
<dbReference type="RefSeq" id="WP_205002584.1">
    <property type="nucleotide sequence ID" value="NZ_JAFBER010000003.1"/>
</dbReference>
<dbReference type="PROSITE" id="PS50893">
    <property type="entry name" value="ABC_TRANSPORTER_2"/>
    <property type="match status" value="1"/>
</dbReference>
<dbReference type="InterPro" id="IPR017871">
    <property type="entry name" value="ABC_transporter-like_CS"/>
</dbReference>
<dbReference type="GO" id="GO:0005524">
    <property type="term" value="F:ATP binding"/>
    <property type="evidence" value="ECO:0007669"/>
    <property type="project" value="UniProtKB-KW"/>
</dbReference>
<evidence type="ECO:0000256" key="1">
    <source>
        <dbReference type="ARBA" id="ARBA00022448"/>
    </source>
</evidence>
<dbReference type="InterPro" id="IPR025302">
    <property type="entry name" value="DrrA1/2-like_C"/>
</dbReference>
<evidence type="ECO:0000259" key="4">
    <source>
        <dbReference type="PROSITE" id="PS50893"/>
    </source>
</evidence>
<name>A0ABS2PXD5_9BACL</name>
<dbReference type="Pfam" id="PF00005">
    <property type="entry name" value="ABC_tran"/>
    <property type="match status" value="1"/>
</dbReference>
<dbReference type="InterPro" id="IPR003593">
    <property type="entry name" value="AAA+_ATPase"/>
</dbReference>
<protein>
    <submittedName>
        <fullName evidence="5">ABC-2 type transport system ATP-binding protein</fullName>
    </submittedName>
</protein>
<keyword evidence="2" id="KW-0547">Nucleotide-binding</keyword>
<comment type="caution">
    <text evidence="5">The sequence shown here is derived from an EMBL/GenBank/DDBJ whole genome shotgun (WGS) entry which is preliminary data.</text>
</comment>
<dbReference type="InterPro" id="IPR003439">
    <property type="entry name" value="ABC_transporter-like_ATP-bd"/>
</dbReference>
<feature type="domain" description="ABC transporter" evidence="4">
    <location>
        <begin position="21"/>
        <end position="251"/>
    </location>
</feature>
<evidence type="ECO:0000313" key="6">
    <source>
        <dbReference type="Proteomes" id="UP000808914"/>
    </source>
</evidence>
<dbReference type="Gene3D" id="3.40.50.300">
    <property type="entry name" value="P-loop containing nucleotide triphosphate hydrolases"/>
    <property type="match status" value="1"/>
</dbReference>
<proteinExistence type="predicted"/>
<dbReference type="Pfam" id="PF13732">
    <property type="entry name" value="DrrA1-3_C"/>
    <property type="match status" value="1"/>
</dbReference>
<evidence type="ECO:0000313" key="5">
    <source>
        <dbReference type="EMBL" id="MBM7644633.1"/>
    </source>
</evidence>
<accession>A0ABS2PXD5</accession>
<keyword evidence="6" id="KW-1185">Reference proteome</keyword>
<evidence type="ECO:0000256" key="2">
    <source>
        <dbReference type="ARBA" id="ARBA00022741"/>
    </source>
</evidence>
<dbReference type="SUPFAM" id="SSF52540">
    <property type="entry name" value="P-loop containing nucleoside triphosphate hydrolases"/>
    <property type="match status" value="1"/>
</dbReference>
<dbReference type="Proteomes" id="UP000808914">
    <property type="component" value="Unassembled WGS sequence"/>
</dbReference>
<dbReference type="EMBL" id="JAFBER010000003">
    <property type="protein sequence ID" value="MBM7644633.1"/>
    <property type="molecule type" value="Genomic_DNA"/>
</dbReference>
<evidence type="ECO:0000256" key="3">
    <source>
        <dbReference type="ARBA" id="ARBA00022840"/>
    </source>
</evidence>
<dbReference type="SMART" id="SM00382">
    <property type="entry name" value="AAA"/>
    <property type="match status" value="1"/>
</dbReference>
<gene>
    <name evidence="5" type="ORF">JOD45_000826</name>
</gene>
<keyword evidence="3 5" id="KW-0067">ATP-binding</keyword>
<organism evidence="5 6">
    <name type="scientific">Scopulibacillus daqui</name>
    <dbReference type="NCBI Taxonomy" id="1469162"/>
    <lineage>
        <taxon>Bacteria</taxon>
        <taxon>Bacillati</taxon>
        <taxon>Bacillota</taxon>
        <taxon>Bacilli</taxon>
        <taxon>Bacillales</taxon>
        <taxon>Sporolactobacillaceae</taxon>
        <taxon>Scopulibacillus</taxon>
    </lineage>
</organism>
<keyword evidence="1" id="KW-0813">Transport</keyword>
<dbReference type="PANTHER" id="PTHR43582:SF2">
    <property type="entry name" value="LINEARMYCIN RESISTANCE ATP-BINDING PROTEIN LNRL"/>
    <property type="match status" value="1"/>
</dbReference>